<organism evidence="3 4">
    <name type="scientific">Ekhidna lutea</name>
    <dbReference type="NCBI Taxonomy" id="447679"/>
    <lineage>
        <taxon>Bacteria</taxon>
        <taxon>Pseudomonadati</taxon>
        <taxon>Bacteroidota</taxon>
        <taxon>Cytophagia</taxon>
        <taxon>Cytophagales</taxon>
        <taxon>Reichenbachiellaceae</taxon>
        <taxon>Ekhidna</taxon>
    </lineage>
</organism>
<evidence type="ECO:0000259" key="1">
    <source>
        <dbReference type="Pfam" id="PF09423"/>
    </source>
</evidence>
<dbReference type="Gene3D" id="3.60.21.70">
    <property type="entry name" value="PhoD-like phosphatase"/>
    <property type="match status" value="1"/>
</dbReference>
<sequence length="511" mass="58426">MKYLLTITLASLLYCCTQPEKHAPLVEDTAHLRDSSMAPFYHGVASGDPLYSQVIIWTRVTPEDSLPEVDVVWEIAADDSFQEIIKTGTVTTDPGRDYTVKIDVDGLSEGQKYFYRFHALGKSSMIGRTKTASIKPQNLMFGVVSCSNYEWGYFNSYGALAQENLDAVIHLGDYIYEYAPGGYGDTTLGRSPIPNKEIITLQDYRSRYSQYRLDKDLIAAHANHPFINIWDDHEIANNSYKDGAQNHQPDEGSYEERKNIARQVFYEWIPIRESDQHYRKLQFGDMADLIMLDERLERTFIADSLGDPTLMDSSRTMLGKEQLLWFTTQLKVSQAKWKVVGNQVIYSYLNWGHEDFTINLDSWDGYPIEQQQIADVIKSKPVENVVFITGDTHTAWAFESTNKPFDEYNQETGEGAFAVEFGTTSINSANSNESYSDSVVLVHENRITDSPVNPHLKWTNMRDHGYMILTLTEDRAMATWKFMKTIEEPSLEIKEVKNIWMNSGEVKLQSN</sequence>
<keyword evidence="4" id="KW-1185">Reference proteome</keyword>
<dbReference type="OrthoDB" id="9763616at2"/>
<reference evidence="3 4" key="1">
    <citation type="submission" date="2017-06" db="EMBL/GenBank/DDBJ databases">
        <authorList>
            <person name="Kim H.J."/>
            <person name="Triplett B.A."/>
        </authorList>
    </citation>
    <scope>NUCLEOTIDE SEQUENCE [LARGE SCALE GENOMIC DNA]</scope>
    <source>
        <strain evidence="3 4">DSM 19307</strain>
    </source>
</reference>
<dbReference type="InterPro" id="IPR029052">
    <property type="entry name" value="Metallo-depent_PP-like"/>
</dbReference>
<dbReference type="InterPro" id="IPR038607">
    <property type="entry name" value="PhoD-like_sf"/>
</dbReference>
<accession>A0A239KEN1</accession>
<feature type="domain" description="Phospholipase D N-terminal" evidence="2">
    <location>
        <begin position="42"/>
        <end position="131"/>
    </location>
</feature>
<evidence type="ECO:0000313" key="4">
    <source>
        <dbReference type="Proteomes" id="UP000198393"/>
    </source>
</evidence>
<dbReference type="Proteomes" id="UP000198393">
    <property type="component" value="Unassembled WGS sequence"/>
</dbReference>
<gene>
    <name evidence="3" type="ORF">SAMN05421640_2583</name>
</gene>
<name>A0A239KEN1_EKHLU</name>
<dbReference type="AlphaFoldDB" id="A0A239KEN1"/>
<dbReference type="InterPro" id="IPR032093">
    <property type="entry name" value="PhoD_N"/>
</dbReference>
<dbReference type="CDD" id="cd07389">
    <property type="entry name" value="MPP_PhoD"/>
    <property type="match status" value="1"/>
</dbReference>
<dbReference type="PANTHER" id="PTHR43606">
    <property type="entry name" value="PHOSPHATASE, PUTATIVE (AFU_ORTHOLOGUE AFUA_6G08710)-RELATED"/>
    <property type="match status" value="1"/>
</dbReference>
<dbReference type="InterPro" id="IPR018946">
    <property type="entry name" value="PhoD-like_MPP"/>
</dbReference>
<evidence type="ECO:0000259" key="2">
    <source>
        <dbReference type="Pfam" id="PF16655"/>
    </source>
</evidence>
<dbReference type="Gene3D" id="2.60.40.380">
    <property type="entry name" value="Purple acid phosphatase-like, N-terminal"/>
    <property type="match status" value="1"/>
</dbReference>
<dbReference type="SUPFAM" id="SSF56300">
    <property type="entry name" value="Metallo-dependent phosphatases"/>
    <property type="match status" value="1"/>
</dbReference>
<proteinExistence type="predicted"/>
<dbReference type="EMBL" id="FZPD01000004">
    <property type="protein sequence ID" value="SNT16148.1"/>
    <property type="molecule type" value="Genomic_DNA"/>
</dbReference>
<evidence type="ECO:0000313" key="3">
    <source>
        <dbReference type="EMBL" id="SNT16148.1"/>
    </source>
</evidence>
<dbReference type="Pfam" id="PF09423">
    <property type="entry name" value="PhoD"/>
    <property type="match status" value="1"/>
</dbReference>
<dbReference type="InterPro" id="IPR052900">
    <property type="entry name" value="Phospholipid_Metab_Enz"/>
</dbReference>
<dbReference type="RefSeq" id="WP_089357280.1">
    <property type="nucleotide sequence ID" value="NZ_FZPD01000004.1"/>
</dbReference>
<feature type="domain" description="PhoD-like phosphatase metallophosphatase" evidence="1">
    <location>
        <begin position="141"/>
        <end position="480"/>
    </location>
</feature>
<dbReference type="Pfam" id="PF16655">
    <property type="entry name" value="PhoD_N"/>
    <property type="match status" value="1"/>
</dbReference>
<protein>
    <submittedName>
        <fullName evidence="3">Alkaline phosphatase D</fullName>
    </submittedName>
</protein>
<dbReference type="PANTHER" id="PTHR43606:SF2">
    <property type="entry name" value="ALKALINE PHOSPHATASE FAMILY PROTEIN (AFU_ORTHOLOGUE AFUA_5G03860)"/>
    <property type="match status" value="1"/>
</dbReference>